<dbReference type="RefSeq" id="WP_133392345.1">
    <property type="nucleotide sequence ID" value="NZ_SMTG01000002.1"/>
</dbReference>
<protein>
    <recommendedName>
        <fullName evidence="4">PepSY domain-containing protein</fullName>
    </recommendedName>
</protein>
<evidence type="ECO:0000313" key="3">
    <source>
        <dbReference type="Proteomes" id="UP000295543"/>
    </source>
</evidence>
<evidence type="ECO:0008006" key="4">
    <source>
        <dbReference type="Google" id="ProtNLM"/>
    </source>
</evidence>
<feature type="signal peptide" evidence="1">
    <location>
        <begin position="1"/>
        <end position="23"/>
    </location>
</feature>
<keyword evidence="3" id="KW-1185">Reference proteome</keyword>
<name>A0A4V3ANS2_9GAMM</name>
<evidence type="ECO:0000256" key="1">
    <source>
        <dbReference type="SAM" id="SignalP"/>
    </source>
</evidence>
<evidence type="ECO:0000313" key="2">
    <source>
        <dbReference type="EMBL" id="TDK32802.1"/>
    </source>
</evidence>
<dbReference type="EMBL" id="SMTG01000002">
    <property type="protein sequence ID" value="TDK32802.1"/>
    <property type="molecule type" value="Genomic_DNA"/>
</dbReference>
<dbReference type="AlphaFoldDB" id="A0A4V3ANS2"/>
<comment type="caution">
    <text evidence="2">The sequence shown here is derived from an EMBL/GenBank/DDBJ whole genome shotgun (WGS) entry which is preliminary data.</text>
</comment>
<dbReference type="Proteomes" id="UP000295543">
    <property type="component" value="Unassembled WGS sequence"/>
</dbReference>
<accession>A0A4V3ANS2</accession>
<sequence length="109" mass="11874">MTRTVIASLIAATGLAIALPVVAQTHDERRADDDRRHAAAAAQADPRFRANSASLDGILADAQKRHPGRVIDVGYDDGEFDIEIRGDDGRIAELEYSARTGRLIEIDYD</sequence>
<feature type="chain" id="PRO_5020327911" description="PepSY domain-containing protein" evidence="1">
    <location>
        <begin position="24"/>
        <end position="109"/>
    </location>
</feature>
<proteinExistence type="predicted"/>
<reference evidence="2 3" key="1">
    <citation type="submission" date="2019-03" db="EMBL/GenBank/DDBJ databases">
        <title>Luteimonas zhaokaii sp.nov., isolated from the rectal contents of Plateau pika in Yushu, Qinghai Province, China.</title>
        <authorList>
            <person name="Zhang G."/>
        </authorList>
    </citation>
    <scope>NUCLEOTIDE SEQUENCE [LARGE SCALE GENOMIC DNA]</scope>
    <source>
        <strain evidence="2 3">THG-MD21</strain>
    </source>
</reference>
<keyword evidence="1" id="KW-0732">Signal</keyword>
<dbReference type="OrthoDB" id="5770914at2"/>
<gene>
    <name evidence="2" type="ORF">E2F49_01675</name>
</gene>
<organism evidence="2 3">
    <name type="scientific">Luteimonas terrae</name>
    <dbReference type="NCBI Taxonomy" id="1530191"/>
    <lineage>
        <taxon>Bacteria</taxon>
        <taxon>Pseudomonadati</taxon>
        <taxon>Pseudomonadota</taxon>
        <taxon>Gammaproteobacteria</taxon>
        <taxon>Lysobacterales</taxon>
        <taxon>Lysobacteraceae</taxon>
        <taxon>Luteimonas</taxon>
    </lineage>
</organism>